<dbReference type="GO" id="GO:0003824">
    <property type="term" value="F:catalytic activity"/>
    <property type="evidence" value="ECO:0007669"/>
    <property type="project" value="InterPro"/>
</dbReference>
<keyword evidence="2" id="KW-0949">S-adenosyl-L-methionine</keyword>
<dbReference type="GO" id="GO:0046872">
    <property type="term" value="F:metal ion binding"/>
    <property type="evidence" value="ECO:0007669"/>
    <property type="project" value="UniProtKB-KW"/>
</dbReference>
<dbReference type="InterPro" id="IPR051198">
    <property type="entry name" value="BchE-like"/>
</dbReference>
<reference evidence="7" key="1">
    <citation type="journal article" date="2014" name="Front. Microbiol.">
        <title>High frequency of phylogenetically diverse reductive dehalogenase-homologous genes in deep subseafloor sedimentary metagenomes.</title>
        <authorList>
            <person name="Kawai M."/>
            <person name="Futagami T."/>
            <person name="Toyoda A."/>
            <person name="Takaki Y."/>
            <person name="Nishi S."/>
            <person name="Hori S."/>
            <person name="Arai W."/>
            <person name="Tsubouchi T."/>
            <person name="Morono Y."/>
            <person name="Uchiyama I."/>
            <person name="Ito T."/>
            <person name="Fujiyama A."/>
            <person name="Inagaki F."/>
            <person name="Takami H."/>
        </authorList>
    </citation>
    <scope>NUCLEOTIDE SEQUENCE</scope>
    <source>
        <strain evidence="7">Expedition CK06-06</strain>
    </source>
</reference>
<name>X0W878_9ZZZZ</name>
<evidence type="ECO:0000256" key="5">
    <source>
        <dbReference type="ARBA" id="ARBA00023014"/>
    </source>
</evidence>
<dbReference type="SUPFAM" id="SSF102114">
    <property type="entry name" value="Radical SAM enzymes"/>
    <property type="match status" value="1"/>
</dbReference>
<dbReference type="InterPro" id="IPR007197">
    <property type="entry name" value="rSAM"/>
</dbReference>
<evidence type="ECO:0000256" key="2">
    <source>
        <dbReference type="ARBA" id="ARBA00022691"/>
    </source>
</evidence>
<dbReference type="EMBL" id="BARS01039601">
    <property type="protein sequence ID" value="GAG20808.1"/>
    <property type="molecule type" value="Genomic_DNA"/>
</dbReference>
<keyword evidence="5" id="KW-0411">Iron-sulfur</keyword>
<dbReference type="GO" id="GO:0051536">
    <property type="term" value="F:iron-sulfur cluster binding"/>
    <property type="evidence" value="ECO:0007669"/>
    <property type="project" value="UniProtKB-KW"/>
</dbReference>
<dbReference type="PANTHER" id="PTHR43409">
    <property type="entry name" value="ANAEROBIC MAGNESIUM-PROTOPORPHYRIN IX MONOMETHYL ESTER CYCLASE-RELATED"/>
    <property type="match status" value="1"/>
</dbReference>
<dbReference type="PROSITE" id="PS51918">
    <property type="entry name" value="RADICAL_SAM"/>
    <property type="match status" value="1"/>
</dbReference>
<evidence type="ECO:0000313" key="7">
    <source>
        <dbReference type="EMBL" id="GAG20808.1"/>
    </source>
</evidence>
<accession>X0W878</accession>
<evidence type="ECO:0000259" key="6">
    <source>
        <dbReference type="PROSITE" id="PS51918"/>
    </source>
</evidence>
<sequence>MFIEHELKIPWGCEIRVDTIEDEDAYLLREAGCQLIATGIESASLDVLRKNFKYQEPKRVMKGLLSLKKYKIPIQAYFVLGLPGETEETFQETIDYINTLPLDENDRINYFVATPYPGSRLWDEKEHFNINIIETNFAKYDCEHLIFETEELSKIKLENLYLTAKQIENRFNKE</sequence>
<dbReference type="PANTHER" id="PTHR43409:SF16">
    <property type="entry name" value="SLR0320 PROTEIN"/>
    <property type="match status" value="1"/>
</dbReference>
<keyword evidence="3" id="KW-0479">Metal-binding</keyword>
<evidence type="ECO:0000256" key="3">
    <source>
        <dbReference type="ARBA" id="ARBA00022723"/>
    </source>
</evidence>
<organism evidence="7">
    <name type="scientific">marine sediment metagenome</name>
    <dbReference type="NCBI Taxonomy" id="412755"/>
    <lineage>
        <taxon>unclassified sequences</taxon>
        <taxon>metagenomes</taxon>
        <taxon>ecological metagenomes</taxon>
    </lineage>
</organism>
<proteinExistence type="predicted"/>
<evidence type="ECO:0000256" key="4">
    <source>
        <dbReference type="ARBA" id="ARBA00023004"/>
    </source>
</evidence>
<dbReference type="Gene3D" id="3.30.750.200">
    <property type="match status" value="1"/>
</dbReference>
<dbReference type="Pfam" id="PF04055">
    <property type="entry name" value="Radical_SAM"/>
    <property type="match status" value="1"/>
</dbReference>
<gene>
    <name evidence="7" type="ORF">S01H1_60466</name>
</gene>
<comment type="caution">
    <text evidence="7">The sequence shown here is derived from an EMBL/GenBank/DDBJ whole genome shotgun (WGS) entry which is preliminary data.</text>
</comment>
<evidence type="ECO:0000256" key="1">
    <source>
        <dbReference type="ARBA" id="ARBA00001966"/>
    </source>
</evidence>
<comment type="cofactor">
    <cofactor evidence="1">
        <name>[4Fe-4S] cluster</name>
        <dbReference type="ChEBI" id="CHEBI:49883"/>
    </cofactor>
</comment>
<dbReference type="InterPro" id="IPR058240">
    <property type="entry name" value="rSAM_sf"/>
</dbReference>
<dbReference type="GO" id="GO:0005829">
    <property type="term" value="C:cytosol"/>
    <property type="evidence" value="ECO:0007669"/>
    <property type="project" value="TreeGrafter"/>
</dbReference>
<feature type="domain" description="Radical SAM core" evidence="6">
    <location>
        <begin position="1"/>
        <end position="156"/>
    </location>
</feature>
<protein>
    <recommendedName>
        <fullName evidence="6">Radical SAM core domain-containing protein</fullName>
    </recommendedName>
</protein>
<keyword evidence="4" id="KW-0408">Iron</keyword>
<dbReference type="AlphaFoldDB" id="X0W878"/>